<dbReference type="OrthoDB" id="9810336at2"/>
<gene>
    <name evidence="7" type="ORF">DLJ53_18985</name>
</gene>
<feature type="transmembrane region" description="Helical" evidence="5">
    <location>
        <begin position="63"/>
        <end position="83"/>
    </location>
</feature>
<feature type="transmembrane region" description="Helical" evidence="5">
    <location>
        <begin position="12"/>
        <end position="29"/>
    </location>
</feature>
<accession>A0A8B2NT06</accession>
<keyword evidence="2 5" id="KW-0812">Transmembrane</keyword>
<feature type="domain" description="NfeD-like C-terminal" evidence="6">
    <location>
        <begin position="100"/>
        <end position="153"/>
    </location>
</feature>
<dbReference type="RefSeq" id="WP_111349053.1">
    <property type="nucleotide sequence ID" value="NZ_QHHQ01000004.1"/>
</dbReference>
<reference evidence="7 8" key="1">
    <citation type="submission" date="2018-05" db="EMBL/GenBank/DDBJ databases">
        <title>Acuticoccus sediminis sp. nov., isolated from deep-sea sediment of Indian Ocean.</title>
        <authorList>
            <person name="Liu X."/>
            <person name="Lai Q."/>
            <person name="Du Y."/>
            <person name="Sun F."/>
            <person name="Zhang X."/>
            <person name="Wang S."/>
            <person name="Shao Z."/>
        </authorList>
    </citation>
    <scope>NUCLEOTIDE SEQUENCE [LARGE SCALE GENOMIC DNA]</scope>
    <source>
        <strain evidence="7 8">PTG4-2</strain>
    </source>
</reference>
<feature type="transmembrane region" description="Helical" evidence="5">
    <location>
        <begin position="34"/>
        <end position="51"/>
    </location>
</feature>
<name>A0A8B2NT06_9HYPH</name>
<dbReference type="InterPro" id="IPR002810">
    <property type="entry name" value="NfeD-like_C"/>
</dbReference>
<dbReference type="PANTHER" id="PTHR33507:SF3">
    <property type="entry name" value="INNER MEMBRANE PROTEIN YBBJ"/>
    <property type="match status" value="1"/>
</dbReference>
<keyword evidence="4 5" id="KW-0472">Membrane</keyword>
<dbReference type="Proteomes" id="UP000249590">
    <property type="component" value="Unassembled WGS sequence"/>
</dbReference>
<comment type="subcellular location">
    <subcellularLocation>
        <location evidence="1">Membrane</location>
        <topology evidence="1">Multi-pass membrane protein</topology>
    </subcellularLocation>
</comment>
<dbReference type="PANTHER" id="PTHR33507">
    <property type="entry name" value="INNER MEMBRANE PROTEIN YBBJ"/>
    <property type="match status" value="1"/>
</dbReference>
<comment type="caution">
    <text evidence="7">The sequence shown here is derived from an EMBL/GenBank/DDBJ whole genome shotgun (WGS) entry which is preliminary data.</text>
</comment>
<evidence type="ECO:0000313" key="7">
    <source>
        <dbReference type="EMBL" id="RAI00294.1"/>
    </source>
</evidence>
<keyword evidence="8" id="KW-1185">Reference proteome</keyword>
<keyword evidence="3 5" id="KW-1133">Transmembrane helix</keyword>
<dbReference type="AlphaFoldDB" id="A0A8B2NT06"/>
<protein>
    <recommendedName>
        <fullName evidence="6">NfeD-like C-terminal domain-containing protein</fullName>
    </recommendedName>
</protein>
<evidence type="ECO:0000256" key="1">
    <source>
        <dbReference type="ARBA" id="ARBA00004141"/>
    </source>
</evidence>
<evidence type="ECO:0000259" key="6">
    <source>
        <dbReference type="Pfam" id="PF01957"/>
    </source>
</evidence>
<proteinExistence type="predicted"/>
<dbReference type="EMBL" id="QHHQ01000004">
    <property type="protein sequence ID" value="RAI00294.1"/>
    <property type="molecule type" value="Genomic_DNA"/>
</dbReference>
<evidence type="ECO:0000256" key="3">
    <source>
        <dbReference type="ARBA" id="ARBA00022989"/>
    </source>
</evidence>
<dbReference type="Gene3D" id="2.40.50.140">
    <property type="entry name" value="Nucleic acid-binding proteins"/>
    <property type="match status" value="1"/>
</dbReference>
<dbReference type="InterPro" id="IPR052165">
    <property type="entry name" value="Membrane_assoc_protease"/>
</dbReference>
<sequence length="164" mass="17282">MLLLAVLRDLGPYAWFIVGALFLIAEVVLPGINLIWFGAAASATGLAALAWPPAFGSGLGWEGQMVAFIGFAAVSVIGARFLAARRFDDGADRVNRDLTAYVGRELVLAEPIVAGHGRAHWGDSLWRVTGPDLPAGERVRVVGVDGATLRVEPVHAVLGEARTA</sequence>
<dbReference type="GO" id="GO:0005886">
    <property type="term" value="C:plasma membrane"/>
    <property type="evidence" value="ECO:0007669"/>
    <property type="project" value="TreeGrafter"/>
</dbReference>
<organism evidence="7 8">
    <name type="scientific">Acuticoccus sediminis</name>
    <dbReference type="NCBI Taxonomy" id="2184697"/>
    <lineage>
        <taxon>Bacteria</taxon>
        <taxon>Pseudomonadati</taxon>
        <taxon>Pseudomonadota</taxon>
        <taxon>Alphaproteobacteria</taxon>
        <taxon>Hyphomicrobiales</taxon>
        <taxon>Amorphaceae</taxon>
        <taxon>Acuticoccus</taxon>
    </lineage>
</organism>
<evidence type="ECO:0000256" key="2">
    <source>
        <dbReference type="ARBA" id="ARBA00022692"/>
    </source>
</evidence>
<dbReference type="Pfam" id="PF01957">
    <property type="entry name" value="NfeD"/>
    <property type="match status" value="1"/>
</dbReference>
<evidence type="ECO:0000313" key="8">
    <source>
        <dbReference type="Proteomes" id="UP000249590"/>
    </source>
</evidence>
<evidence type="ECO:0000256" key="4">
    <source>
        <dbReference type="ARBA" id="ARBA00023136"/>
    </source>
</evidence>
<evidence type="ECO:0000256" key="5">
    <source>
        <dbReference type="SAM" id="Phobius"/>
    </source>
</evidence>
<dbReference type="InterPro" id="IPR012340">
    <property type="entry name" value="NA-bd_OB-fold"/>
</dbReference>